<gene>
    <name evidence="2" type="ORF">M6B38_413650</name>
</gene>
<sequence>MHLTEYNILCPLITDTFQNHHNRTPNTTATTTKRITTTTYLLHRRRGPTQPCQSRRCRHSPLWPEIPRSGVPTGSSLRSRTMAAEVSTSGKPSPASRDLPPSESDRARRPRHGPVRTRQSQPSGEPSTTCASPAPTHLPVPVYNARGSVRHLATVYAPRPPLAVRHGQPPANSRPREDHHGCATVAEFPADRRPCRTAKPLFTRSVAADCSTRTSTSPSLRRDRSPDRRCVVDPALTVARAWSSRAGVGDHRKRTAQRRIGLSVSISCRPTAASAASVLEPARRMPKPSVSCHHRLEHLETSAYVD</sequence>
<reference evidence="2" key="1">
    <citation type="journal article" date="2023" name="GigaByte">
        <title>Genome assembly of the bearded iris, Iris pallida Lam.</title>
        <authorList>
            <person name="Bruccoleri R.E."/>
            <person name="Oakeley E.J."/>
            <person name="Faust A.M.E."/>
            <person name="Altorfer M."/>
            <person name="Dessus-Babus S."/>
            <person name="Burckhardt D."/>
            <person name="Oertli M."/>
            <person name="Naumann U."/>
            <person name="Petersen F."/>
            <person name="Wong J."/>
        </authorList>
    </citation>
    <scope>NUCLEOTIDE SEQUENCE</scope>
    <source>
        <strain evidence="2">GSM-AAB239-AS_SAM_17_03QT</strain>
    </source>
</reference>
<organism evidence="2 3">
    <name type="scientific">Iris pallida</name>
    <name type="common">Sweet iris</name>
    <dbReference type="NCBI Taxonomy" id="29817"/>
    <lineage>
        <taxon>Eukaryota</taxon>
        <taxon>Viridiplantae</taxon>
        <taxon>Streptophyta</taxon>
        <taxon>Embryophyta</taxon>
        <taxon>Tracheophyta</taxon>
        <taxon>Spermatophyta</taxon>
        <taxon>Magnoliopsida</taxon>
        <taxon>Liliopsida</taxon>
        <taxon>Asparagales</taxon>
        <taxon>Iridaceae</taxon>
        <taxon>Iridoideae</taxon>
        <taxon>Irideae</taxon>
        <taxon>Iris</taxon>
    </lineage>
</organism>
<dbReference type="AlphaFoldDB" id="A0AAX6FKM5"/>
<name>A0AAX6FKM5_IRIPA</name>
<proteinExistence type="predicted"/>
<evidence type="ECO:0000313" key="3">
    <source>
        <dbReference type="Proteomes" id="UP001140949"/>
    </source>
</evidence>
<feature type="compositionally biased region" description="Polar residues" evidence="1">
    <location>
        <begin position="117"/>
        <end position="131"/>
    </location>
</feature>
<feature type="region of interest" description="Disordered" evidence="1">
    <location>
        <begin position="44"/>
        <end position="138"/>
    </location>
</feature>
<dbReference type="Proteomes" id="UP001140949">
    <property type="component" value="Unassembled WGS sequence"/>
</dbReference>
<dbReference type="EMBL" id="JANAVB010028000">
    <property type="protein sequence ID" value="KAJ6816944.1"/>
    <property type="molecule type" value="Genomic_DNA"/>
</dbReference>
<comment type="caution">
    <text evidence="2">The sequence shown here is derived from an EMBL/GenBank/DDBJ whole genome shotgun (WGS) entry which is preliminary data.</text>
</comment>
<reference evidence="2" key="2">
    <citation type="submission" date="2023-04" db="EMBL/GenBank/DDBJ databases">
        <authorList>
            <person name="Bruccoleri R.E."/>
            <person name="Oakeley E.J."/>
            <person name="Faust A.-M."/>
            <person name="Dessus-Babus S."/>
            <person name="Altorfer M."/>
            <person name="Burckhardt D."/>
            <person name="Oertli M."/>
            <person name="Naumann U."/>
            <person name="Petersen F."/>
            <person name="Wong J."/>
        </authorList>
    </citation>
    <scope>NUCLEOTIDE SEQUENCE</scope>
    <source>
        <strain evidence="2">GSM-AAB239-AS_SAM_17_03QT</strain>
        <tissue evidence="2">Leaf</tissue>
    </source>
</reference>
<accession>A0AAX6FKM5</accession>
<evidence type="ECO:0000256" key="1">
    <source>
        <dbReference type="SAM" id="MobiDB-lite"/>
    </source>
</evidence>
<evidence type="ECO:0000313" key="2">
    <source>
        <dbReference type="EMBL" id="KAJ6816944.1"/>
    </source>
</evidence>
<protein>
    <submittedName>
        <fullName evidence="2">Uncharacterized protein</fullName>
    </submittedName>
</protein>
<keyword evidence="3" id="KW-1185">Reference proteome</keyword>